<dbReference type="PANTHER" id="PTHR35335">
    <property type="entry name" value="UPF0716 PROTEIN FXSA"/>
    <property type="match status" value="1"/>
</dbReference>
<dbReference type="Pfam" id="PF04186">
    <property type="entry name" value="FxsA"/>
    <property type="match status" value="1"/>
</dbReference>
<evidence type="ECO:0000256" key="1">
    <source>
        <dbReference type="SAM" id="Phobius"/>
    </source>
</evidence>
<feature type="transmembrane region" description="Helical" evidence="1">
    <location>
        <begin position="30"/>
        <end position="47"/>
    </location>
</feature>
<accession>A0A1M7NRC8</accession>
<dbReference type="NCBIfam" id="NF008528">
    <property type="entry name" value="PRK11463.1-2"/>
    <property type="match status" value="1"/>
</dbReference>
<feature type="transmembrane region" description="Helical" evidence="1">
    <location>
        <begin position="72"/>
        <end position="101"/>
    </location>
</feature>
<keyword evidence="1" id="KW-0472">Membrane</keyword>
<dbReference type="RefSeq" id="WP_073201412.1">
    <property type="nucleotide sequence ID" value="NZ_FRCZ01000003.1"/>
</dbReference>
<proteinExistence type="predicted"/>
<name>A0A1M7NRC8_9BACI</name>
<protein>
    <submittedName>
        <fullName evidence="2">UPF0716 protein FxsA</fullName>
    </submittedName>
</protein>
<dbReference type="Proteomes" id="UP000184184">
    <property type="component" value="Unassembled WGS sequence"/>
</dbReference>
<gene>
    <name evidence="2" type="ORF">SAMN05216179_1680</name>
</gene>
<keyword evidence="3" id="KW-1185">Reference proteome</keyword>
<dbReference type="PANTHER" id="PTHR35335:SF1">
    <property type="entry name" value="UPF0716 PROTEIN FXSA"/>
    <property type="match status" value="1"/>
</dbReference>
<organism evidence="2 3">
    <name type="scientific">Gracilibacillus kekensis</name>
    <dbReference type="NCBI Taxonomy" id="1027249"/>
    <lineage>
        <taxon>Bacteria</taxon>
        <taxon>Bacillati</taxon>
        <taxon>Bacillota</taxon>
        <taxon>Bacilli</taxon>
        <taxon>Bacillales</taxon>
        <taxon>Bacillaceae</taxon>
        <taxon>Gracilibacillus</taxon>
    </lineage>
</organism>
<evidence type="ECO:0000313" key="2">
    <source>
        <dbReference type="EMBL" id="SHN06003.1"/>
    </source>
</evidence>
<evidence type="ECO:0000313" key="3">
    <source>
        <dbReference type="Proteomes" id="UP000184184"/>
    </source>
</evidence>
<dbReference type="AlphaFoldDB" id="A0A1M7NRC8"/>
<reference evidence="2 3" key="1">
    <citation type="submission" date="2016-11" db="EMBL/GenBank/DDBJ databases">
        <authorList>
            <person name="Jaros S."/>
            <person name="Januszkiewicz K."/>
            <person name="Wedrychowicz H."/>
        </authorList>
    </citation>
    <scope>NUCLEOTIDE SEQUENCE [LARGE SCALE GENOMIC DNA]</scope>
    <source>
        <strain evidence="2 3">CGMCC 1.10681</strain>
    </source>
</reference>
<sequence length="130" mass="14812">MFRWLLLFILVVPALEIGLFVWAGGYIGPWWLILLIILTGIIGAWLAKQQGLETLNNARESMAKGYPPQEHIFDGICILIGGVVLLTPGFITDAIGFLLLVPVTRRPFKNMFQNIARKWVENGKFRVYRR</sequence>
<dbReference type="InterPro" id="IPR007313">
    <property type="entry name" value="FxsA"/>
</dbReference>
<dbReference type="GO" id="GO:0016020">
    <property type="term" value="C:membrane"/>
    <property type="evidence" value="ECO:0007669"/>
    <property type="project" value="InterPro"/>
</dbReference>
<dbReference type="STRING" id="1027249.SAMN05216179_1680"/>
<keyword evidence="1" id="KW-1133">Transmembrane helix</keyword>
<feature type="transmembrane region" description="Helical" evidence="1">
    <location>
        <begin position="6"/>
        <end position="23"/>
    </location>
</feature>
<keyword evidence="1" id="KW-0812">Transmembrane</keyword>
<dbReference type="EMBL" id="FRCZ01000003">
    <property type="protein sequence ID" value="SHN06003.1"/>
    <property type="molecule type" value="Genomic_DNA"/>
</dbReference>
<dbReference type="OrthoDB" id="9792788at2"/>